<reference evidence="1" key="1">
    <citation type="submission" date="2013-12" db="EMBL/GenBank/DDBJ databases">
        <authorList>
            <person name="Linke B."/>
        </authorList>
    </citation>
    <scope>NUCLEOTIDE SEQUENCE [LARGE SCALE GENOMIC DNA]</scope>
    <source>
        <strain evidence="1">CRIB-18</strain>
    </source>
</reference>
<evidence type="ECO:0000313" key="2">
    <source>
        <dbReference type="Proteomes" id="UP000031552"/>
    </source>
</evidence>
<dbReference type="EMBL" id="CCEJ010000010">
    <property type="protein sequence ID" value="CDR34854.1"/>
    <property type="molecule type" value="Genomic_DNA"/>
</dbReference>
<accession>A0A090E2H9</accession>
<protein>
    <submittedName>
        <fullName evidence="1">Uncharacterized protein</fullName>
    </submittedName>
</protein>
<evidence type="ECO:0000313" key="1">
    <source>
        <dbReference type="EMBL" id="CDR34854.1"/>
    </source>
</evidence>
<comment type="caution">
    <text evidence="1">The sequence shown here is derived from an EMBL/GenBank/DDBJ whole genome shotgun (WGS) entry which is preliminary data.</text>
</comment>
<sequence length="34" mass="3912">MLKDIYKLSDQKKVKIEKLLSGMLVMRTMGGKID</sequence>
<name>A0A090E2H9_9BACT</name>
<dbReference type="Proteomes" id="UP000031552">
    <property type="component" value="Unassembled WGS sequence"/>
</dbReference>
<organism evidence="1 2">
    <name type="scientific">Candidatus Criblamydia sequanensis CRIB-18</name>
    <dbReference type="NCBI Taxonomy" id="1437425"/>
    <lineage>
        <taxon>Bacteria</taxon>
        <taxon>Pseudomonadati</taxon>
        <taxon>Chlamydiota</taxon>
        <taxon>Chlamydiia</taxon>
        <taxon>Parachlamydiales</taxon>
        <taxon>Candidatus Criblamydiaceae</taxon>
        <taxon>Candidatus Criblamydia</taxon>
    </lineage>
</organism>
<gene>
    <name evidence="1" type="ORF">CSEC_2048</name>
</gene>
<proteinExistence type="predicted"/>
<reference evidence="1" key="2">
    <citation type="submission" date="2014-09" db="EMBL/GenBank/DDBJ databases">
        <title>Criblamydia sequanensis harbors a mega-plasmid encoding arsenite resistance.</title>
        <authorList>
            <person name="Bertelli C."/>
            <person name="Goesmann A."/>
            <person name="Greub G."/>
        </authorList>
    </citation>
    <scope>NUCLEOTIDE SEQUENCE [LARGE SCALE GENOMIC DNA]</scope>
    <source>
        <strain evidence="1">CRIB-18</strain>
    </source>
</reference>
<dbReference type="AlphaFoldDB" id="A0A090E2H9"/>
<keyword evidence="2" id="KW-1185">Reference proteome</keyword>